<dbReference type="InterPro" id="IPR043917">
    <property type="entry name" value="DUF5753"/>
</dbReference>
<evidence type="ECO:0000313" key="2">
    <source>
        <dbReference type="EMBL" id="MEB3371595.1"/>
    </source>
</evidence>
<sequence length="185" mass="20230">MGLEGIATSESNYGSLVLPGQLQTPEYAAALLQNNLRVPPMDAQQVVRARMARQRLTDNVDPLHIRVVIEEYVLDRVVGSPVIMRAQLEHLLELMRLDNVELHVMPVSVAVHDGLDGDFLLLDFEDAQSIGYIEYPTGAIYIQDQDQVAAYNLSVDRLCAAALSESDSAEAIAARIAALGLSTED</sequence>
<accession>A0ABU6AJV9</accession>
<dbReference type="Pfam" id="PF19054">
    <property type="entry name" value="DUF5753"/>
    <property type="match status" value="1"/>
</dbReference>
<name>A0ABU6AJV9_9PSEU</name>
<dbReference type="RefSeq" id="WP_324269019.1">
    <property type="nucleotide sequence ID" value="NZ_JAWLNX010000030.1"/>
</dbReference>
<evidence type="ECO:0000313" key="3">
    <source>
        <dbReference type="Proteomes" id="UP001327093"/>
    </source>
</evidence>
<keyword evidence="3" id="KW-1185">Reference proteome</keyword>
<comment type="caution">
    <text evidence="2">The sequence shown here is derived from an EMBL/GenBank/DDBJ whole genome shotgun (WGS) entry which is preliminary data.</text>
</comment>
<proteinExistence type="predicted"/>
<dbReference type="EMBL" id="JAWLNX010000030">
    <property type="protein sequence ID" value="MEB3371595.1"/>
    <property type="molecule type" value="Genomic_DNA"/>
</dbReference>
<reference evidence="2 3" key="1">
    <citation type="submission" date="2023-10" db="EMBL/GenBank/DDBJ databases">
        <title>Saccharopolyspora sp. nov., isolated from mangrove soil.</title>
        <authorList>
            <person name="Lu Y."/>
            <person name="Liu W."/>
        </authorList>
    </citation>
    <scope>NUCLEOTIDE SEQUENCE [LARGE SCALE GENOMIC DNA]</scope>
    <source>
        <strain evidence="2 3">S2-29</strain>
    </source>
</reference>
<feature type="domain" description="DUF5753" evidence="1">
    <location>
        <begin position="3"/>
        <end position="173"/>
    </location>
</feature>
<organism evidence="2 3">
    <name type="scientific">Saccharopolyspora mangrovi</name>
    <dbReference type="NCBI Taxonomy" id="3082379"/>
    <lineage>
        <taxon>Bacteria</taxon>
        <taxon>Bacillati</taxon>
        <taxon>Actinomycetota</taxon>
        <taxon>Actinomycetes</taxon>
        <taxon>Pseudonocardiales</taxon>
        <taxon>Pseudonocardiaceae</taxon>
        <taxon>Saccharopolyspora</taxon>
    </lineage>
</organism>
<gene>
    <name evidence="2" type="ORF">R4I43_29755</name>
</gene>
<dbReference type="Proteomes" id="UP001327093">
    <property type="component" value="Unassembled WGS sequence"/>
</dbReference>
<protein>
    <submittedName>
        <fullName evidence="2">DUF5753 domain-containing protein</fullName>
    </submittedName>
</protein>
<evidence type="ECO:0000259" key="1">
    <source>
        <dbReference type="Pfam" id="PF19054"/>
    </source>
</evidence>